<evidence type="ECO:0000256" key="1">
    <source>
        <dbReference type="ARBA" id="ARBA00022448"/>
    </source>
</evidence>
<dbReference type="CDD" id="cd03259">
    <property type="entry name" value="ABC_Carb_Solutes_like"/>
    <property type="match status" value="1"/>
</dbReference>
<evidence type="ECO:0000256" key="3">
    <source>
        <dbReference type="ARBA" id="ARBA00022496"/>
    </source>
</evidence>
<dbReference type="PROSITE" id="PS00211">
    <property type="entry name" value="ABC_TRANSPORTER_1"/>
    <property type="match status" value="1"/>
</dbReference>
<dbReference type="InterPro" id="IPR013611">
    <property type="entry name" value="Transp-assoc_OB_typ2"/>
</dbReference>
<evidence type="ECO:0000259" key="9">
    <source>
        <dbReference type="PROSITE" id="PS50893"/>
    </source>
</evidence>
<reference evidence="10 11" key="1">
    <citation type="submission" date="2021-03" db="EMBL/GenBank/DDBJ databases">
        <title>Genomic Encyclopedia of Type Strains, Phase IV (KMG-IV): sequencing the most valuable type-strain genomes for metagenomic binning, comparative biology and taxonomic classification.</title>
        <authorList>
            <person name="Goeker M."/>
        </authorList>
    </citation>
    <scope>NUCLEOTIDE SEQUENCE [LARGE SCALE GENOMIC DNA]</scope>
    <source>
        <strain evidence="10 11">DSM 24738</strain>
    </source>
</reference>
<keyword evidence="5" id="KW-0067">ATP-binding</keyword>
<evidence type="ECO:0000256" key="4">
    <source>
        <dbReference type="ARBA" id="ARBA00022741"/>
    </source>
</evidence>
<keyword evidence="11" id="KW-1185">Reference proteome</keyword>
<dbReference type="InterPro" id="IPR015853">
    <property type="entry name" value="ABC_transpr_FbpC"/>
</dbReference>
<dbReference type="EMBL" id="JAGGKT010000009">
    <property type="protein sequence ID" value="MBP1933159.1"/>
    <property type="molecule type" value="Genomic_DNA"/>
</dbReference>
<dbReference type="PANTHER" id="PTHR42781:SF4">
    <property type="entry name" value="SPERMIDINE_PUTRESCINE IMPORT ATP-BINDING PROTEIN POTA"/>
    <property type="match status" value="1"/>
</dbReference>
<name>A0ABS4GSE5_9BACL</name>
<dbReference type="SUPFAM" id="SSF52540">
    <property type="entry name" value="P-loop containing nucleoside triphosphate hydrolases"/>
    <property type="match status" value="1"/>
</dbReference>
<evidence type="ECO:0000256" key="6">
    <source>
        <dbReference type="ARBA" id="ARBA00023004"/>
    </source>
</evidence>
<dbReference type="SUPFAM" id="SSF50331">
    <property type="entry name" value="MOP-like"/>
    <property type="match status" value="1"/>
</dbReference>
<dbReference type="InterPro" id="IPR003439">
    <property type="entry name" value="ABC_transporter-like_ATP-bd"/>
</dbReference>
<dbReference type="InterPro" id="IPR008995">
    <property type="entry name" value="Mo/tungstate-bd_C_term_dom"/>
</dbReference>
<gene>
    <name evidence="10" type="ORF">J2Z37_003170</name>
</gene>
<dbReference type="InterPro" id="IPR050093">
    <property type="entry name" value="ABC_SmlMolc_Importer"/>
</dbReference>
<dbReference type="PROSITE" id="PS50893">
    <property type="entry name" value="ABC_TRANSPORTER_2"/>
    <property type="match status" value="1"/>
</dbReference>
<keyword evidence="3" id="KW-0410">Iron transport</keyword>
<dbReference type="Proteomes" id="UP001519343">
    <property type="component" value="Unassembled WGS sequence"/>
</dbReference>
<dbReference type="InterPro" id="IPR027417">
    <property type="entry name" value="P-loop_NTPase"/>
</dbReference>
<accession>A0ABS4GSE5</accession>
<proteinExistence type="predicted"/>
<keyword evidence="8" id="KW-0472">Membrane</keyword>
<dbReference type="InterPro" id="IPR017871">
    <property type="entry name" value="ABC_transporter-like_CS"/>
</dbReference>
<evidence type="ECO:0000256" key="2">
    <source>
        <dbReference type="ARBA" id="ARBA00022475"/>
    </source>
</evidence>
<feature type="domain" description="ABC transporter" evidence="9">
    <location>
        <begin position="2"/>
        <end position="234"/>
    </location>
</feature>
<dbReference type="Pfam" id="PF08402">
    <property type="entry name" value="TOBE_2"/>
    <property type="match status" value="1"/>
</dbReference>
<evidence type="ECO:0000256" key="8">
    <source>
        <dbReference type="ARBA" id="ARBA00023136"/>
    </source>
</evidence>
<dbReference type="SMART" id="SM00382">
    <property type="entry name" value="AAA"/>
    <property type="match status" value="1"/>
</dbReference>
<protein>
    <submittedName>
        <fullName evidence="10">ABC-type Fe3+/spermidine/putrescine transport system ATPase subunit</fullName>
    </submittedName>
</protein>
<keyword evidence="6" id="KW-0408">Iron</keyword>
<evidence type="ECO:0000256" key="5">
    <source>
        <dbReference type="ARBA" id="ARBA00022840"/>
    </source>
</evidence>
<evidence type="ECO:0000313" key="10">
    <source>
        <dbReference type="EMBL" id="MBP1933159.1"/>
    </source>
</evidence>
<keyword evidence="4" id="KW-0547">Nucleotide-binding</keyword>
<keyword evidence="7" id="KW-0406">Ion transport</keyword>
<keyword evidence="1" id="KW-0813">Transport</keyword>
<dbReference type="Gene3D" id="3.40.50.300">
    <property type="entry name" value="P-loop containing nucleotide triphosphate hydrolases"/>
    <property type="match status" value="1"/>
</dbReference>
<dbReference type="InterPro" id="IPR003593">
    <property type="entry name" value="AAA+_ATPase"/>
</dbReference>
<organism evidence="10 11">
    <name type="scientific">Ammoniphilus resinae</name>
    <dbReference type="NCBI Taxonomy" id="861532"/>
    <lineage>
        <taxon>Bacteria</taxon>
        <taxon>Bacillati</taxon>
        <taxon>Bacillota</taxon>
        <taxon>Bacilli</taxon>
        <taxon>Bacillales</taxon>
        <taxon>Paenibacillaceae</taxon>
        <taxon>Aneurinibacillus group</taxon>
        <taxon>Ammoniphilus</taxon>
    </lineage>
</organism>
<comment type="caution">
    <text evidence="10">The sequence shown here is derived from an EMBL/GenBank/DDBJ whole genome shotgun (WGS) entry which is preliminary data.</text>
</comment>
<evidence type="ECO:0000256" key="7">
    <source>
        <dbReference type="ARBA" id="ARBA00023065"/>
    </source>
</evidence>
<keyword evidence="2" id="KW-1003">Cell membrane</keyword>
<sequence>MLMIEKLEKKYQTDREFILLVDDLQLQEGEFFALLGESGSGKTTLLKLIAGLLMPDRGDLFLNGKPISGLPAEKRGFSMVFQQPLLFPHMNILDNVTFGLKMKGIGKQERNAKGMEILKKMGLSGFEKRYPSQLSGGQQQRVALGRSLVTQPRLLLMDEPFSSLDPTTREEMRDWLREIHRSFGVTILFVTHDPREAFYLADRIGIMDEGVLVQLDEPRKLYEQPVNVKTAKLLGIRNLIAGRVKQGRFVSDSGVIELQLHGQDLEGYLMILPEAIRMRKGGVAGAEELPGTISQIAFVPGFSSLKVEIGKERLEVMQRMEDSYAWSVGESVLLAFNQEALRFIRK</sequence>
<dbReference type="Pfam" id="PF00005">
    <property type="entry name" value="ABC_tran"/>
    <property type="match status" value="1"/>
</dbReference>
<evidence type="ECO:0000313" key="11">
    <source>
        <dbReference type="Proteomes" id="UP001519343"/>
    </source>
</evidence>
<dbReference type="PANTHER" id="PTHR42781">
    <property type="entry name" value="SPERMIDINE/PUTRESCINE IMPORT ATP-BINDING PROTEIN POTA"/>
    <property type="match status" value="1"/>
</dbReference>